<evidence type="ECO:0000256" key="1">
    <source>
        <dbReference type="SAM" id="MobiDB-lite"/>
    </source>
</evidence>
<sequence>MTTDEEFQQRISTIRSARHYQIAASSGAWLLLAQAALGENTEMGGISANVSAEHGVGLLSLAERIDGASTWLSDAGNVAQTIAEQLVRAGNSAAEALWRGEDVQGRYDEAAADLKERMQHADGMVLATISENGISRKQELIDEAQGIVDRLSAEFALVVGGEAPAAPGGGGAAGGGSPGAGGVAGGGVGGAVGHAGGTAAGVADFAAGNGSVIGTGEYPHGRVLGPERGDFAGWVQNPTTGFLTDPATGREFDSVAGRWIDPVTGRPFGEVTEYASRLSGLGGGPGAVAGISGGTALVGAGAAGGLAGLYGGTVPPSVAQAGPMRGQMTGQAMRNLAHRAGVAGRFAAAEAAQGGRPFTAPPSHSPGGRATGRPAGAVAGRAAASPNGRAGTVGQRSPLGHRGGAPLAAGARGLAPPPASTTPARSAARDTKPTPGTPRSRAAGRVPGDRLGAPPPQNTTRPNEERRADQKPTDLTERRSVWESDRRASGGVLGE</sequence>
<gene>
    <name evidence="2" type="ORF">HCN56_12145</name>
</gene>
<feature type="compositionally biased region" description="Basic and acidic residues" evidence="1">
    <location>
        <begin position="462"/>
        <end position="488"/>
    </location>
</feature>
<organism evidence="2 3">
    <name type="scientific">Streptomyces lonarensis</name>
    <dbReference type="NCBI Taxonomy" id="700599"/>
    <lineage>
        <taxon>Bacteria</taxon>
        <taxon>Bacillati</taxon>
        <taxon>Actinomycetota</taxon>
        <taxon>Actinomycetes</taxon>
        <taxon>Kitasatosporales</taxon>
        <taxon>Streptomycetaceae</taxon>
        <taxon>Streptomyces</taxon>
    </lineage>
</organism>
<dbReference type="EMBL" id="JAAVJD010000076">
    <property type="protein sequence ID" value="NJQ06312.1"/>
    <property type="molecule type" value="Genomic_DNA"/>
</dbReference>
<accession>A0A7X6D1A9</accession>
<reference evidence="2 3" key="1">
    <citation type="submission" date="2020-03" db="EMBL/GenBank/DDBJ databases">
        <title>Draft genome of Streptomyces sp. ventii, isolated from the Axial Seamount in the Pacific Ocean, and resequencing of the two type strains Streptomyces lonarensis strain NCL 716 and Streptomyces bohaiensis strain 11A07.</title>
        <authorList>
            <person name="Loughran R.M."/>
            <person name="Pfannmuller K.M."/>
            <person name="Wasson B.J."/>
            <person name="Deadmond M.C."/>
            <person name="Paddock B.E."/>
            <person name="Koyack M.J."/>
            <person name="Gallegos D.A."/>
            <person name="Mitchell E.A."/>
            <person name="Ushijima B."/>
            <person name="Saw J.H."/>
            <person name="Mcphail K.L."/>
            <person name="Videau P."/>
        </authorList>
    </citation>
    <scope>NUCLEOTIDE SEQUENCE [LARGE SCALE GENOMIC DNA]</scope>
    <source>
        <strain evidence="2 3">NCL716</strain>
    </source>
</reference>
<dbReference type="AlphaFoldDB" id="A0A7X6D1A9"/>
<comment type="caution">
    <text evidence="2">The sequence shown here is derived from an EMBL/GenBank/DDBJ whole genome shotgun (WGS) entry which is preliminary data.</text>
</comment>
<dbReference type="RefSeq" id="WP_167970276.1">
    <property type="nucleotide sequence ID" value="NZ_JAAVJD010000076.1"/>
</dbReference>
<proteinExistence type="predicted"/>
<dbReference type="Proteomes" id="UP000578686">
    <property type="component" value="Unassembled WGS sequence"/>
</dbReference>
<evidence type="ECO:0000313" key="2">
    <source>
        <dbReference type="EMBL" id="NJQ06312.1"/>
    </source>
</evidence>
<protein>
    <submittedName>
        <fullName evidence="2">Uncharacterized protein</fullName>
    </submittedName>
</protein>
<evidence type="ECO:0000313" key="3">
    <source>
        <dbReference type="Proteomes" id="UP000578686"/>
    </source>
</evidence>
<keyword evidence="3" id="KW-1185">Reference proteome</keyword>
<feature type="compositionally biased region" description="Low complexity" evidence="1">
    <location>
        <begin position="398"/>
        <end position="414"/>
    </location>
</feature>
<feature type="compositionally biased region" description="Low complexity" evidence="1">
    <location>
        <begin position="366"/>
        <end position="388"/>
    </location>
</feature>
<feature type="region of interest" description="Disordered" evidence="1">
    <location>
        <begin position="352"/>
        <end position="495"/>
    </location>
</feature>
<name>A0A7X6D1A9_9ACTN</name>